<dbReference type="Pfam" id="PF10358">
    <property type="entry name" value="NT-C2"/>
    <property type="match status" value="1"/>
</dbReference>
<dbReference type="OrthoDB" id="658575at2759"/>
<accession>A0A6I9UII5</accession>
<gene>
    <name evidence="3" type="primary">LOC105179614</name>
</gene>
<evidence type="ECO:0000259" key="1">
    <source>
        <dbReference type="Pfam" id="PF10358"/>
    </source>
</evidence>
<dbReference type="InterPro" id="IPR019448">
    <property type="entry name" value="NT-C2"/>
</dbReference>
<dbReference type="Proteomes" id="UP000504604">
    <property type="component" value="Unplaced"/>
</dbReference>
<dbReference type="PANTHER" id="PTHR47270">
    <property type="entry name" value="PROTEIN MLP1-LIKE"/>
    <property type="match status" value="1"/>
</dbReference>
<sequence length="146" mass="16463">MIREKIFRVHRRKPSSVGTDASAHKFDFTFSKIQALQVPKGWDKLYISLISSESAKTIRKSGKGSVKNGTCQWTEILSESICTSDVGGDYHLKFVVSTGSSKSGILGETTLNLAEFGCYRDSNQKMFENGMILEPWLQFLLCYQFF</sequence>
<dbReference type="GeneID" id="105179614"/>
<protein>
    <submittedName>
        <fullName evidence="3">Uncharacterized protein LOC105179614</fullName>
    </submittedName>
</protein>
<organism evidence="2 3">
    <name type="scientific">Sesamum indicum</name>
    <name type="common">Oriental sesame</name>
    <name type="synonym">Sesamum orientale</name>
    <dbReference type="NCBI Taxonomy" id="4182"/>
    <lineage>
        <taxon>Eukaryota</taxon>
        <taxon>Viridiplantae</taxon>
        <taxon>Streptophyta</taxon>
        <taxon>Embryophyta</taxon>
        <taxon>Tracheophyta</taxon>
        <taxon>Spermatophyta</taxon>
        <taxon>Magnoliopsida</taxon>
        <taxon>eudicotyledons</taxon>
        <taxon>Gunneridae</taxon>
        <taxon>Pentapetalae</taxon>
        <taxon>asterids</taxon>
        <taxon>lamiids</taxon>
        <taxon>Lamiales</taxon>
        <taxon>Pedaliaceae</taxon>
        <taxon>Sesamum</taxon>
    </lineage>
</organism>
<reference evidence="3" key="1">
    <citation type="submission" date="2025-08" db="UniProtKB">
        <authorList>
            <consortium name="RefSeq"/>
        </authorList>
    </citation>
    <scope>IDENTIFICATION</scope>
</reference>
<dbReference type="KEGG" id="sind:105179614"/>
<name>A0A6I9UII5_SESIN</name>
<dbReference type="PANTHER" id="PTHR47270:SF13">
    <property type="entry name" value="HEAVY CHAIN-LIKE PROTEIN, PUTATIVE-RELATED"/>
    <property type="match status" value="1"/>
</dbReference>
<dbReference type="InParanoid" id="A0A6I9UII5"/>
<dbReference type="RefSeq" id="XP_011101561.1">
    <property type="nucleotide sequence ID" value="XM_011103259.2"/>
</dbReference>
<proteinExistence type="predicted"/>
<keyword evidence="2" id="KW-1185">Reference proteome</keyword>
<evidence type="ECO:0000313" key="2">
    <source>
        <dbReference type="Proteomes" id="UP000504604"/>
    </source>
</evidence>
<dbReference type="AlphaFoldDB" id="A0A6I9UII5"/>
<evidence type="ECO:0000313" key="3">
    <source>
        <dbReference type="RefSeq" id="XP_011101561.1"/>
    </source>
</evidence>
<feature type="domain" description="C2 NT-type" evidence="1">
    <location>
        <begin position="25"/>
        <end position="116"/>
    </location>
</feature>